<organism evidence="1 2">
    <name type="scientific">Escherichia coli</name>
    <dbReference type="NCBI Taxonomy" id="562"/>
    <lineage>
        <taxon>Bacteria</taxon>
        <taxon>Pseudomonadati</taxon>
        <taxon>Pseudomonadota</taxon>
        <taxon>Gammaproteobacteria</taxon>
        <taxon>Enterobacterales</taxon>
        <taxon>Enterobacteriaceae</taxon>
        <taxon>Escherichia</taxon>
    </lineage>
</organism>
<dbReference type="AlphaFoldDB" id="A0A2X3K533"/>
<proteinExistence type="predicted"/>
<dbReference type="STRING" id="585034.ECIAI1_2872"/>
<evidence type="ECO:0000313" key="1">
    <source>
        <dbReference type="EMBL" id="SQD02074.1"/>
    </source>
</evidence>
<dbReference type="EMBL" id="UARW01000010">
    <property type="protein sequence ID" value="SQD02074.1"/>
    <property type="molecule type" value="Genomic_DNA"/>
</dbReference>
<accession>A0A2X3K533</accession>
<dbReference type="Proteomes" id="UP000250991">
    <property type="component" value="Unassembled WGS sequence"/>
</dbReference>
<protein>
    <submittedName>
        <fullName evidence="1">Ferredoxin-like protein YgcO</fullName>
    </submittedName>
</protein>
<gene>
    <name evidence="1" type="primary">ygcO</name>
    <name evidence="1" type="ORF">NCTC8009_02518</name>
</gene>
<name>A0A2X3K533_ECOLX</name>
<sequence length="129" mass="14261">MQDISRDLWDQGDKPVPPLRQLFWRHLRRHGLWHLAAMYQESAMSVAHNLWRVADAPHIVPADSVERQMVQRLINACPAGLFSLNTGSDYALIITAAWSVAPAVCCATNPHYNSALSASDSASPTALDK</sequence>
<reference evidence="1 2" key="1">
    <citation type="submission" date="2018-06" db="EMBL/GenBank/DDBJ databases">
        <authorList>
            <consortium name="Pathogen Informatics"/>
            <person name="Doyle S."/>
        </authorList>
    </citation>
    <scope>NUCLEOTIDE SEQUENCE [LARGE SCALE GENOMIC DNA]</scope>
    <source>
        <strain evidence="1 2">NCTC8009</strain>
    </source>
</reference>
<evidence type="ECO:0000313" key="2">
    <source>
        <dbReference type="Proteomes" id="UP000250991"/>
    </source>
</evidence>